<dbReference type="Gene3D" id="3.40.366.10">
    <property type="entry name" value="Malonyl-Coenzyme A Acyl Carrier Protein, domain 2"/>
    <property type="match status" value="1"/>
</dbReference>
<dbReference type="InterPro" id="IPR014030">
    <property type="entry name" value="Ketoacyl_synth_N"/>
</dbReference>
<keyword evidence="4" id="KW-0511">Multifunctional enzyme</keyword>
<dbReference type="Proteomes" id="UP000654913">
    <property type="component" value="Chromosome 3"/>
</dbReference>
<dbReference type="InterPro" id="IPR018201">
    <property type="entry name" value="Ketoacyl_synth_AS"/>
</dbReference>
<gene>
    <name evidence="11" type="ORF">APUU_30248A</name>
</gene>
<dbReference type="Gene3D" id="1.10.1200.10">
    <property type="entry name" value="ACP-like"/>
    <property type="match status" value="1"/>
</dbReference>
<dbReference type="Gene3D" id="3.40.50.720">
    <property type="entry name" value="NAD(P)-binding Rossmann-like Domain"/>
    <property type="match status" value="1"/>
</dbReference>
<feature type="active site" description="Proton acceptor; for dehydratase activity" evidence="6">
    <location>
        <position position="946"/>
    </location>
</feature>
<dbReference type="SMART" id="SM00823">
    <property type="entry name" value="PKS_PP"/>
    <property type="match status" value="1"/>
</dbReference>
<dbReference type="GO" id="GO:0006633">
    <property type="term" value="P:fatty acid biosynthetic process"/>
    <property type="evidence" value="ECO:0007669"/>
    <property type="project" value="InterPro"/>
</dbReference>
<dbReference type="SMART" id="SM00822">
    <property type="entry name" value="PKS_KR"/>
    <property type="match status" value="1"/>
</dbReference>
<dbReference type="Pfam" id="PF02801">
    <property type="entry name" value="Ketoacyl-synt_C"/>
    <property type="match status" value="1"/>
</dbReference>
<keyword evidence="2" id="KW-0597">Phosphoprotein</keyword>
<dbReference type="PANTHER" id="PTHR43775:SF22">
    <property type="entry name" value="SYNTHASE, PUTATIVE (JCVI)-RELATED"/>
    <property type="match status" value="1"/>
</dbReference>
<dbReference type="Gene3D" id="3.40.47.10">
    <property type="match status" value="1"/>
</dbReference>
<dbReference type="SMART" id="SM01294">
    <property type="entry name" value="PKS_PP_betabranch"/>
    <property type="match status" value="1"/>
</dbReference>
<evidence type="ECO:0000256" key="4">
    <source>
        <dbReference type="ARBA" id="ARBA00023268"/>
    </source>
</evidence>
<evidence type="ECO:0000256" key="5">
    <source>
        <dbReference type="ARBA" id="ARBA00038879"/>
    </source>
</evidence>
<dbReference type="PROSITE" id="PS52019">
    <property type="entry name" value="PKS_MFAS_DH"/>
    <property type="match status" value="1"/>
</dbReference>
<dbReference type="InterPro" id="IPR036736">
    <property type="entry name" value="ACP-like_sf"/>
</dbReference>
<feature type="domain" description="Carrier" evidence="8">
    <location>
        <begin position="1685"/>
        <end position="1759"/>
    </location>
</feature>
<feature type="domain" description="Ketosynthase family 3 (KS3)" evidence="9">
    <location>
        <begin position="25"/>
        <end position="448"/>
    </location>
</feature>
<dbReference type="InterPro" id="IPR013968">
    <property type="entry name" value="PKS_KR"/>
</dbReference>
<dbReference type="RefSeq" id="XP_041554217.1">
    <property type="nucleotide sequence ID" value="XM_041701320.1"/>
</dbReference>
<dbReference type="GO" id="GO:0050641">
    <property type="term" value="F:6-methylsalicylic acid synthase activity"/>
    <property type="evidence" value="ECO:0007669"/>
    <property type="project" value="UniProtKB-EC"/>
</dbReference>
<keyword evidence="1" id="KW-0596">Phosphopantetheine</keyword>
<sequence>MSTTPQSPCSSTTEYTTDNTSLGTYDGVAVVGMSCRVAGDVSSPQQLWDALLSQKDGAGEVPASRWKPYYTRNPRNKAILDKAVKLGYFVKNIDDFDSQFFGISPKEAEQMDPQQRISLEVAFEALQDAGIPAKSLKGTDTSVFWGVNSDDYSKLLLEDLGAIDAWMGIGTAYCGVPNRISYHLDLKGPSVAVDAACASSLVAVHNGVSAILSGESSIAIVGGVNALYGPGLTIVLQRAGALASDGRCRSFDDGAKGYGRGEGAGAVILKSHAQAVRDGDHILGIIQGTAVAHDGKKNGIMAPNAAAQSLVARNALRVANMEPSAVQYIEAHATSTPLGDPTEVSAMSAVYGGKRNGPCYIGSIKPNIGHLEAGAGVMGLIKAVLAVQKGILPPQTNLSTLNSRVDWKESGLEVVQKEAKWPKCHGPRRAAICSYGYGGTVSHAILEQHQDQTQVQDVRRPDVKLLLISAPQKKRLPLIAESLRTWIAANGTEENLASICTALATRRDHHDFRFSASVKSIPEALQSLDSLIQGKAPGKWACENRCLPTNVGKETVWVFSGHGAQWIDMGKEILTNPVFTNAVKPLDEVVQSEIDSSPIAWLRDGDFESTDRIQILTYIMQIGIATVLESNGLFPNAIIGHSVGEIAASVVAGALSPVEGALVVTRRAVLYRQVMGQGAMVLVNKPSTEVSQDLQSRSDVAVAISSSPSSCVIAGPKDEIALIADTYREQGIKASFVKTDVAFHSPMMSPLGRPLVASMKDTLHPRRPSVKLYSTSLSDPRGQASRDSEYWINNMISPVRLTETIACAIEDGYRVFLEVSSHPIVSHSITETVMDAGIEDFSVVSTMRRDQPAELSVLHALGQLHCAGVDVDWRMQMPGPWAQGLPTETWLHQTLLPKLSSAPGSMETHNISQHTLVGHRIPVAGTDTIVYSTVLDKESKPFPGDHPVSGTEIIPAACLLNTFIKATQSSCLEQVNLKVPVAVDVARAVQVVVQGREVKIMSQLSSTDSDTVNDSSWLTHTTACFDAGSTSTSDEKVDLSCSGRIRQSDTFTVDYLASVGVSAMGFPWRVLEHYGDSQEMLARVDVAPGVDIPDWDISSWAPFLDAATSIGSTIFFDEARLRMPSKIQQIEIFSGSSPPKVGWVHVLRDRSSECRADVRVLDEQGTVLLNLTGMQFSEIEGVAGSTTSAGSLVHRLAWPPALPSEEPFQIDQLVLVCRDQSLMQEYVSSLPGHVHSLQLSQCDELQSLPNKGVKDGTAIAYIPPRISSLQNVSEETENQTWELLQIVKYAVHSGLPVKVFVLTANAINGDCPTALANSPLVGLSRVISSEHPDHFGGLIDGENCSVPLTAMKYIQGADVIRIQDGVPRTGRLRSLPSEARTQEVARSMPRPEGTYLITGGLGDLGLATAEFLVEKGARRLVLLSRRSLPPRSTWSQPHEGYQRAISKVQELEKLGVSVHTLAIDIGAQDATTKLHDSLHSLNLPPVLGVVHAAGIVENELVLNSTKAAFHRVFSPKISGALALHEAFPPGSLDFFVLYSSCGQLLGFQGQASYGSANAFLDTLATYRRSLGDNAISFQWTSWRGMGLGSDSDFVAAELEGKGVTDITRQEAFQAWMYLAQFDMDHGVVLRTRTLHPDEPVPCPVIRDIVTRSTPDGSTTGQAVSKDGAGPGSSNAIPTSGPELKAYLDEHIRSCVAEVLQTAANDVDSKAAMSDYGLDSVMSVILRRKLQKSLNVSVPPNFTWNNPTVQHLVEWFSQRVGGQSA</sequence>
<dbReference type="GO" id="GO:0004315">
    <property type="term" value="F:3-oxoacyl-[acyl-carrier-protein] synthase activity"/>
    <property type="evidence" value="ECO:0007669"/>
    <property type="project" value="InterPro"/>
</dbReference>
<dbReference type="Pfam" id="PF00109">
    <property type="entry name" value="ketoacyl-synt"/>
    <property type="match status" value="1"/>
</dbReference>
<dbReference type="EMBL" id="AP024445">
    <property type="protein sequence ID" value="BCS22023.1"/>
    <property type="molecule type" value="Genomic_DNA"/>
</dbReference>
<dbReference type="Gene3D" id="3.10.129.110">
    <property type="entry name" value="Polyketide synthase dehydratase"/>
    <property type="match status" value="1"/>
</dbReference>
<organism evidence="11 12">
    <name type="scientific">Aspergillus puulaauensis</name>
    <dbReference type="NCBI Taxonomy" id="1220207"/>
    <lineage>
        <taxon>Eukaryota</taxon>
        <taxon>Fungi</taxon>
        <taxon>Dikarya</taxon>
        <taxon>Ascomycota</taxon>
        <taxon>Pezizomycotina</taxon>
        <taxon>Eurotiomycetes</taxon>
        <taxon>Eurotiomycetidae</taxon>
        <taxon>Eurotiales</taxon>
        <taxon>Aspergillaceae</taxon>
        <taxon>Aspergillus</taxon>
    </lineage>
</organism>
<dbReference type="InterPro" id="IPR020806">
    <property type="entry name" value="PKS_PP-bd"/>
</dbReference>
<dbReference type="SUPFAM" id="SSF53901">
    <property type="entry name" value="Thiolase-like"/>
    <property type="match status" value="1"/>
</dbReference>
<dbReference type="Gene3D" id="3.30.70.3290">
    <property type="match status" value="1"/>
</dbReference>
<dbReference type="SMART" id="SM00825">
    <property type="entry name" value="PKS_KS"/>
    <property type="match status" value="1"/>
</dbReference>
<name>A0A7R7XJB6_9EURO</name>
<keyword evidence="3" id="KW-0808">Transferase</keyword>
<evidence type="ECO:0000259" key="9">
    <source>
        <dbReference type="PROSITE" id="PS52004"/>
    </source>
</evidence>
<proteinExistence type="predicted"/>
<dbReference type="EC" id="2.3.1.165" evidence="5"/>
<dbReference type="InterPro" id="IPR020841">
    <property type="entry name" value="PKS_Beta-ketoAc_synthase_dom"/>
</dbReference>
<dbReference type="InterPro" id="IPR014043">
    <property type="entry name" value="Acyl_transferase_dom"/>
</dbReference>
<feature type="active site" description="Proton donor; for dehydratase activity" evidence="6">
    <location>
        <position position="1105"/>
    </location>
</feature>
<evidence type="ECO:0000313" key="11">
    <source>
        <dbReference type="EMBL" id="BCS22023.1"/>
    </source>
</evidence>
<dbReference type="Pfam" id="PF00550">
    <property type="entry name" value="PP-binding"/>
    <property type="match status" value="1"/>
</dbReference>
<dbReference type="SMART" id="SM00827">
    <property type="entry name" value="PKS_AT"/>
    <property type="match status" value="1"/>
</dbReference>
<dbReference type="InterPro" id="IPR032821">
    <property type="entry name" value="PKS_assoc"/>
</dbReference>
<feature type="domain" description="PKS/mFAS DH" evidence="10">
    <location>
        <begin position="914"/>
        <end position="1185"/>
    </location>
</feature>
<dbReference type="SUPFAM" id="SSF51735">
    <property type="entry name" value="NAD(P)-binding Rossmann-fold domains"/>
    <property type="match status" value="2"/>
</dbReference>
<dbReference type="PROSITE" id="PS50075">
    <property type="entry name" value="CARRIER"/>
    <property type="match status" value="1"/>
</dbReference>
<evidence type="ECO:0000259" key="10">
    <source>
        <dbReference type="PROSITE" id="PS52019"/>
    </source>
</evidence>
<feature type="region of interest" description="N-terminal hotdog fold" evidence="6">
    <location>
        <begin position="914"/>
        <end position="1032"/>
    </location>
</feature>
<evidence type="ECO:0000256" key="3">
    <source>
        <dbReference type="ARBA" id="ARBA00022679"/>
    </source>
</evidence>
<feature type="compositionally biased region" description="Polar residues" evidence="7">
    <location>
        <begin position="1650"/>
        <end position="1662"/>
    </location>
</feature>
<dbReference type="KEGG" id="apuu:APUU_30248A"/>
<feature type="region of interest" description="C-terminal hotdog fold" evidence="6">
    <location>
        <begin position="1044"/>
        <end position="1185"/>
    </location>
</feature>
<dbReference type="InterPro" id="IPR049552">
    <property type="entry name" value="PKS_DH_N"/>
</dbReference>
<dbReference type="SUPFAM" id="SSF47336">
    <property type="entry name" value="ACP-like"/>
    <property type="match status" value="1"/>
</dbReference>
<dbReference type="InterPro" id="IPR049900">
    <property type="entry name" value="PKS_mFAS_DH"/>
</dbReference>
<keyword evidence="12" id="KW-1185">Reference proteome</keyword>
<dbReference type="CDD" id="cd05274">
    <property type="entry name" value="KR_FAS_SDR_x"/>
    <property type="match status" value="1"/>
</dbReference>
<dbReference type="GO" id="GO:0044550">
    <property type="term" value="P:secondary metabolite biosynthetic process"/>
    <property type="evidence" value="ECO:0007669"/>
    <property type="project" value="TreeGrafter"/>
</dbReference>
<dbReference type="InterPro" id="IPR016039">
    <property type="entry name" value="Thiolase-like"/>
</dbReference>
<dbReference type="InterPro" id="IPR009081">
    <property type="entry name" value="PP-bd_ACP"/>
</dbReference>
<dbReference type="Pfam" id="PF16197">
    <property type="entry name" value="KAsynt_C_assoc"/>
    <property type="match status" value="1"/>
</dbReference>
<protein>
    <recommendedName>
        <fullName evidence="5">6-methylsalicylic acid synthase</fullName>
        <ecNumber evidence="5">2.3.1.165</ecNumber>
    </recommendedName>
</protein>
<dbReference type="Pfam" id="PF08659">
    <property type="entry name" value="KR"/>
    <property type="match status" value="1"/>
</dbReference>
<dbReference type="GO" id="GO:0004312">
    <property type="term" value="F:fatty acid synthase activity"/>
    <property type="evidence" value="ECO:0007669"/>
    <property type="project" value="TreeGrafter"/>
</dbReference>
<accession>A0A7R7XJB6</accession>
<evidence type="ECO:0000256" key="2">
    <source>
        <dbReference type="ARBA" id="ARBA00022553"/>
    </source>
</evidence>
<dbReference type="SUPFAM" id="SSF55048">
    <property type="entry name" value="Probable ACP-binding domain of malonyl-CoA ACP transacylase"/>
    <property type="match status" value="1"/>
</dbReference>
<dbReference type="InterPro" id="IPR042104">
    <property type="entry name" value="PKS_dehydratase_sf"/>
</dbReference>
<dbReference type="PROSITE" id="PS52004">
    <property type="entry name" value="KS3_2"/>
    <property type="match status" value="1"/>
</dbReference>
<reference evidence="11" key="2">
    <citation type="submission" date="2021-02" db="EMBL/GenBank/DDBJ databases">
        <title>Aspergillus puulaauensis MK2 genome sequence.</title>
        <authorList>
            <person name="Futagami T."/>
            <person name="Mori K."/>
            <person name="Kadooka C."/>
            <person name="Tanaka T."/>
        </authorList>
    </citation>
    <scope>NUCLEOTIDE SEQUENCE</scope>
    <source>
        <strain evidence="11">MK2</strain>
    </source>
</reference>
<dbReference type="InterPro" id="IPR036291">
    <property type="entry name" value="NAD(P)-bd_dom_sf"/>
</dbReference>
<dbReference type="PANTHER" id="PTHR43775">
    <property type="entry name" value="FATTY ACID SYNTHASE"/>
    <property type="match status" value="1"/>
</dbReference>
<dbReference type="InterPro" id="IPR050091">
    <property type="entry name" value="PKS_NRPS_Biosynth_Enz"/>
</dbReference>
<dbReference type="GO" id="GO:0031177">
    <property type="term" value="F:phosphopantetheine binding"/>
    <property type="evidence" value="ECO:0007669"/>
    <property type="project" value="InterPro"/>
</dbReference>
<reference evidence="11" key="1">
    <citation type="submission" date="2021-01" db="EMBL/GenBank/DDBJ databases">
        <authorList>
            <consortium name="Aspergillus puulaauensis MK2 genome sequencing consortium"/>
            <person name="Kazuki M."/>
            <person name="Futagami T."/>
        </authorList>
    </citation>
    <scope>NUCLEOTIDE SEQUENCE</scope>
    <source>
        <strain evidence="11">MK2</strain>
    </source>
</reference>
<dbReference type="SMART" id="SM00826">
    <property type="entry name" value="PKS_DH"/>
    <property type="match status" value="1"/>
</dbReference>
<dbReference type="InterPro" id="IPR014031">
    <property type="entry name" value="Ketoacyl_synth_C"/>
</dbReference>
<evidence type="ECO:0000313" key="12">
    <source>
        <dbReference type="Proteomes" id="UP000654913"/>
    </source>
</evidence>
<dbReference type="InterPro" id="IPR016036">
    <property type="entry name" value="Malonyl_transacylase_ACP-bd"/>
</dbReference>
<feature type="region of interest" description="Disordered" evidence="7">
    <location>
        <begin position="1649"/>
        <end position="1680"/>
    </location>
</feature>
<dbReference type="Pfam" id="PF21089">
    <property type="entry name" value="PKS_DH_N"/>
    <property type="match status" value="1"/>
</dbReference>
<dbReference type="GeneID" id="64972028"/>
<dbReference type="CDD" id="cd00833">
    <property type="entry name" value="PKS"/>
    <property type="match status" value="1"/>
</dbReference>
<dbReference type="PROSITE" id="PS00606">
    <property type="entry name" value="KS3_1"/>
    <property type="match status" value="1"/>
</dbReference>
<dbReference type="InterPro" id="IPR020807">
    <property type="entry name" value="PKS_DH"/>
</dbReference>
<evidence type="ECO:0000256" key="6">
    <source>
        <dbReference type="PROSITE-ProRule" id="PRU01363"/>
    </source>
</evidence>
<dbReference type="InterPro" id="IPR016035">
    <property type="entry name" value="Acyl_Trfase/lysoPLipase"/>
</dbReference>
<dbReference type="Pfam" id="PF00698">
    <property type="entry name" value="Acyl_transf_1"/>
    <property type="match status" value="1"/>
</dbReference>
<dbReference type="InterPro" id="IPR057326">
    <property type="entry name" value="KR_dom"/>
</dbReference>
<evidence type="ECO:0000256" key="7">
    <source>
        <dbReference type="SAM" id="MobiDB-lite"/>
    </source>
</evidence>
<dbReference type="InterPro" id="IPR001227">
    <property type="entry name" value="Ac_transferase_dom_sf"/>
</dbReference>
<dbReference type="SUPFAM" id="SSF52151">
    <property type="entry name" value="FabD/lysophospholipase-like"/>
    <property type="match status" value="1"/>
</dbReference>
<dbReference type="OrthoDB" id="5334845at2759"/>
<evidence type="ECO:0000256" key="1">
    <source>
        <dbReference type="ARBA" id="ARBA00022450"/>
    </source>
</evidence>
<evidence type="ECO:0000259" key="8">
    <source>
        <dbReference type="PROSITE" id="PS50075"/>
    </source>
</evidence>